<evidence type="ECO:0000259" key="2">
    <source>
        <dbReference type="PROSITE" id="PS50164"/>
    </source>
</evidence>
<accession>A0A1G2T571</accession>
<dbReference type="AlphaFoldDB" id="A0A1G2T571"/>
<dbReference type="Pfam" id="PF01541">
    <property type="entry name" value="GIY-YIG"/>
    <property type="match status" value="1"/>
</dbReference>
<evidence type="ECO:0000313" key="4">
    <source>
        <dbReference type="Proteomes" id="UP000177746"/>
    </source>
</evidence>
<protein>
    <recommendedName>
        <fullName evidence="2">GIY-YIG domain-containing protein</fullName>
    </recommendedName>
</protein>
<comment type="similarity">
    <text evidence="1">Belongs to the UPF0213 family.</text>
</comment>
<comment type="caution">
    <text evidence="3">The sequence shown here is derived from an EMBL/GenBank/DDBJ whole genome shotgun (WGS) entry which is preliminary data.</text>
</comment>
<dbReference type="SUPFAM" id="SSF82771">
    <property type="entry name" value="GIY-YIG endonuclease"/>
    <property type="match status" value="1"/>
</dbReference>
<sequence length="87" mass="10274">MQAYVYILQDKNKKFYIGSTPNLEKRLKQHASGYTQTTRNMVNPKLVLKQEVSSLLIARRIENKLKRMKRKDYIEKIVADGYIKVVE</sequence>
<name>A0A1G2T571_9BACT</name>
<evidence type="ECO:0000313" key="3">
    <source>
        <dbReference type="EMBL" id="OHA92447.1"/>
    </source>
</evidence>
<gene>
    <name evidence="3" type="ORF">A2665_00455</name>
</gene>
<reference evidence="3 4" key="1">
    <citation type="journal article" date="2016" name="Nat. Commun.">
        <title>Thousands of microbial genomes shed light on interconnected biogeochemical processes in an aquifer system.</title>
        <authorList>
            <person name="Anantharaman K."/>
            <person name="Brown C.T."/>
            <person name="Hug L.A."/>
            <person name="Sharon I."/>
            <person name="Castelle C.J."/>
            <person name="Probst A.J."/>
            <person name="Thomas B.C."/>
            <person name="Singh A."/>
            <person name="Wilkins M.J."/>
            <person name="Karaoz U."/>
            <person name="Brodie E.L."/>
            <person name="Williams K.H."/>
            <person name="Hubbard S.S."/>
            <person name="Banfield J.F."/>
        </authorList>
    </citation>
    <scope>NUCLEOTIDE SEQUENCE [LARGE SCALE GENOMIC DNA]</scope>
</reference>
<organism evidence="3 4">
    <name type="scientific">Candidatus Zambryskibacteria bacterium RIFCSPHIGHO2_01_FULL_46_30</name>
    <dbReference type="NCBI Taxonomy" id="1802739"/>
    <lineage>
        <taxon>Bacteria</taxon>
        <taxon>Candidatus Zambryskiibacteriota</taxon>
    </lineage>
</organism>
<dbReference type="InterPro" id="IPR000305">
    <property type="entry name" value="GIY-YIG_endonuc"/>
</dbReference>
<dbReference type="EMBL" id="MHVI01000007">
    <property type="protein sequence ID" value="OHA92447.1"/>
    <property type="molecule type" value="Genomic_DNA"/>
</dbReference>
<evidence type="ECO:0000256" key="1">
    <source>
        <dbReference type="ARBA" id="ARBA00007435"/>
    </source>
</evidence>
<dbReference type="PANTHER" id="PTHR34477:SF1">
    <property type="entry name" value="UPF0213 PROTEIN YHBQ"/>
    <property type="match status" value="1"/>
</dbReference>
<dbReference type="PROSITE" id="PS50164">
    <property type="entry name" value="GIY_YIG"/>
    <property type="match status" value="1"/>
</dbReference>
<dbReference type="Proteomes" id="UP000177746">
    <property type="component" value="Unassembled WGS sequence"/>
</dbReference>
<dbReference type="InterPro" id="IPR050190">
    <property type="entry name" value="UPF0213_domain"/>
</dbReference>
<proteinExistence type="inferred from homology"/>
<dbReference type="InterPro" id="IPR035901">
    <property type="entry name" value="GIY-YIG_endonuc_sf"/>
</dbReference>
<dbReference type="Gene3D" id="3.40.1440.10">
    <property type="entry name" value="GIY-YIG endonuclease"/>
    <property type="match status" value="1"/>
</dbReference>
<dbReference type="PANTHER" id="PTHR34477">
    <property type="entry name" value="UPF0213 PROTEIN YHBQ"/>
    <property type="match status" value="1"/>
</dbReference>
<feature type="domain" description="GIY-YIG" evidence="2">
    <location>
        <begin position="1"/>
        <end position="75"/>
    </location>
</feature>